<dbReference type="Pfam" id="PF04014">
    <property type="entry name" value="MazE_antitoxin"/>
    <property type="match status" value="1"/>
</dbReference>
<dbReference type="InterPro" id="IPR037914">
    <property type="entry name" value="SpoVT-AbrB_sf"/>
</dbReference>
<dbReference type="SUPFAM" id="SSF89447">
    <property type="entry name" value="AbrB/MazE/MraZ-like"/>
    <property type="match status" value="1"/>
</dbReference>
<dbReference type="PROSITE" id="PS51740">
    <property type="entry name" value="SPOVT_ABRB"/>
    <property type="match status" value="1"/>
</dbReference>
<proteinExistence type="predicted"/>
<comment type="caution">
    <text evidence="3">The sequence shown here is derived from an EMBL/GenBank/DDBJ whole genome shotgun (WGS) entry which is preliminary data.</text>
</comment>
<evidence type="ECO:0000259" key="2">
    <source>
        <dbReference type="PROSITE" id="PS51740"/>
    </source>
</evidence>
<protein>
    <submittedName>
        <fullName evidence="3">AbrB/MazE/SpoVT family DNA-binding domain-containing protein</fullName>
    </submittedName>
</protein>
<evidence type="ECO:0000313" key="3">
    <source>
        <dbReference type="EMBL" id="HGT71087.1"/>
    </source>
</evidence>
<name>A0A7C4M0P3_UNCC3</name>
<accession>A0A7C4M0P3</accession>
<dbReference type="AlphaFoldDB" id="A0A7C4M0P3"/>
<keyword evidence="1 3" id="KW-0238">DNA-binding</keyword>
<gene>
    <name evidence="3" type="ORF">ENT43_02385</name>
</gene>
<evidence type="ECO:0000256" key="1">
    <source>
        <dbReference type="PROSITE-ProRule" id="PRU01076"/>
    </source>
</evidence>
<dbReference type="EMBL" id="DSYQ01000009">
    <property type="protein sequence ID" value="HGT71087.1"/>
    <property type="molecule type" value="Genomic_DNA"/>
</dbReference>
<dbReference type="GO" id="GO:0003677">
    <property type="term" value="F:DNA binding"/>
    <property type="evidence" value="ECO:0007669"/>
    <property type="project" value="UniProtKB-UniRule"/>
</dbReference>
<dbReference type="InterPro" id="IPR007159">
    <property type="entry name" value="SpoVT-AbrB_dom"/>
</dbReference>
<sequence>MSNKIIKVGSSAAVTIPKKVLKDLSIDIGDKVFLNVDAKNRRVVVEPVANFKIQQEITEKLEDFIKKYKRDLEKLSE</sequence>
<feature type="domain" description="SpoVT-AbrB" evidence="2">
    <location>
        <begin position="3"/>
        <end position="50"/>
    </location>
</feature>
<reference evidence="3" key="1">
    <citation type="journal article" date="2020" name="mSystems">
        <title>Genome- and Community-Level Interaction Insights into Carbon Utilization and Element Cycling Functions of Hydrothermarchaeota in Hydrothermal Sediment.</title>
        <authorList>
            <person name="Zhou Z."/>
            <person name="Liu Y."/>
            <person name="Xu W."/>
            <person name="Pan J."/>
            <person name="Luo Z.H."/>
            <person name="Li M."/>
        </authorList>
    </citation>
    <scope>NUCLEOTIDE SEQUENCE [LARGE SCALE GENOMIC DNA]</scope>
    <source>
        <strain evidence="3">SpSt-579</strain>
    </source>
</reference>
<organism evidence="3">
    <name type="scientific">candidate division CPR3 bacterium</name>
    <dbReference type="NCBI Taxonomy" id="2268181"/>
    <lineage>
        <taxon>Bacteria</taxon>
        <taxon>Bacteria division CPR3</taxon>
    </lineage>
</organism>
<dbReference type="Gene3D" id="2.10.260.10">
    <property type="match status" value="1"/>
</dbReference>
<dbReference type="SMART" id="SM00966">
    <property type="entry name" value="SpoVT_AbrB"/>
    <property type="match status" value="1"/>
</dbReference>